<proteinExistence type="predicted"/>
<protein>
    <submittedName>
        <fullName evidence="1">Uncharacterized protein</fullName>
    </submittedName>
</protein>
<dbReference type="AlphaFoldDB" id="A0A444Z1Q5"/>
<keyword evidence="2" id="KW-1185">Reference proteome</keyword>
<name>A0A444Z1Q5_ARAHY</name>
<accession>A0A444Z1Q5</accession>
<gene>
    <name evidence="1" type="ORF">Ahy_B05g075504</name>
</gene>
<evidence type="ECO:0000313" key="1">
    <source>
        <dbReference type="EMBL" id="RYR07994.1"/>
    </source>
</evidence>
<reference evidence="1 2" key="1">
    <citation type="submission" date="2019-01" db="EMBL/GenBank/DDBJ databases">
        <title>Sequencing of cultivated peanut Arachis hypogaea provides insights into genome evolution and oil improvement.</title>
        <authorList>
            <person name="Chen X."/>
        </authorList>
    </citation>
    <scope>NUCLEOTIDE SEQUENCE [LARGE SCALE GENOMIC DNA]</scope>
    <source>
        <strain evidence="2">cv. Fuhuasheng</strain>
        <tissue evidence="1">Leaves</tissue>
    </source>
</reference>
<comment type="caution">
    <text evidence="1">The sequence shown here is derived from an EMBL/GenBank/DDBJ whole genome shotgun (WGS) entry which is preliminary data.</text>
</comment>
<dbReference type="Proteomes" id="UP000289738">
    <property type="component" value="Chromosome B05"/>
</dbReference>
<evidence type="ECO:0000313" key="2">
    <source>
        <dbReference type="Proteomes" id="UP000289738"/>
    </source>
</evidence>
<organism evidence="1 2">
    <name type="scientific">Arachis hypogaea</name>
    <name type="common">Peanut</name>
    <dbReference type="NCBI Taxonomy" id="3818"/>
    <lineage>
        <taxon>Eukaryota</taxon>
        <taxon>Viridiplantae</taxon>
        <taxon>Streptophyta</taxon>
        <taxon>Embryophyta</taxon>
        <taxon>Tracheophyta</taxon>
        <taxon>Spermatophyta</taxon>
        <taxon>Magnoliopsida</taxon>
        <taxon>eudicotyledons</taxon>
        <taxon>Gunneridae</taxon>
        <taxon>Pentapetalae</taxon>
        <taxon>rosids</taxon>
        <taxon>fabids</taxon>
        <taxon>Fabales</taxon>
        <taxon>Fabaceae</taxon>
        <taxon>Papilionoideae</taxon>
        <taxon>50 kb inversion clade</taxon>
        <taxon>dalbergioids sensu lato</taxon>
        <taxon>Dalbergieae</taxon>
        <taxon>Pterocarpus clade</taxon>
        <taxon>Arachis</taxon>
    </lineage>
</organism>
<dbReference type="EMBL" id="SDMP01000015">
    <property type="protein sequence ID" value="RYR07994.1"/>
    <property type="molecule type" value="Genomic_DNA"/>
</dbReference>
<sequence length="260" mass="30224">MNNNISFKIYYNDQILSETTEGVIFMCNNPCISVLSFMVLFEEFKNYICQNIDPHMPKRVTNILYKRPILVFGGFIQFHAMCINDDTSLQEMFSIYYEAQSQVSVIELYVEFDQLPNTVEQDDHDFDWKSYNGDSEEEYEGNYDFVDPNADEEQEDCTIELDVEDIANALASEHPFEELSFMRALDLDAMNAPKFSEYANVDPPVVKDGEFVIGMEFNSREAVIKAVKDYTIHRGVDYRVFESEPMIFYTKCVQYGQSCD</sequence>